<accession>A0A0E9S6L0</accession>
<reference evidence="1" key="2">
    <citation type="journal article" date="2015" name="Fish Shellfish Immunol.">
        <title>Early steps in the European eel (Anguilla anguilla)-Vibrio vulnificus interaction in the gills: Role of the RtxA13 toxin.</title>
        <authorList>
            <person name="Callol A."/>
            <person name="Pajuelo D."/>
            <person name="Ebbesson L."/>
            <person name="Teles M."/>
            <person name="MacKenzie S."/>
            <person name="Amaro C."/>
        </authorList>
    </citation>
    <scope>NUCLEOTIDE SEQUENCE</scope>
</reference>
<sequence>MLELAQVHDSSCLGVHVIRSINLRIRCGKCRVVTTNVHEGMLPRQSRNRNGKT</sequence>
<evidence type="ECO:0000313" key="1">
    <source>
        <dbReference type="EMBL" id="JAH37069.1"/>
    </source>
</evidence>
<proteinExistence type="predicted"/>
<organism evidence="1">
    <name type="scientific">Anguilla anguilla</name>
    <name type="common">European freshwater eel</name>
    <name type="synonym">Muraena anguilla</name>
    <dbReference type="NCBI Taxonomy" id="7936"/>
    <lineage>
        <taxon>Eukaryota</taxon>
        <taxon>Metazoa</taxon>
        <taxon>Chordata</taxon>
        <taxon>Craniata</taxon>
        <taxon>Vertebrata</taxon>
        <taxon>Euteleostomi</taxon>
        <taxon>Actinopterygii</taxon>
        <taxon>Neopterygii</taxon>
        <taxon>Teleostei</taxon>
        <taxon>Anguilliformes</taxon>
        <taxon>Anguillidae</taxon>
        <taxon>Anguilla</taxon>
    </lineage>
</organism>
<dbReference type="AlphaFoldDB" id="A0A0E9S6L0"/>
<dbReference type="EMBL" id="GBXM01071508">
    <property type="protein sequence ID" value="JAH37069.1"/>
    <property type="molecule type" value="Transcribed_RNA"/>
</dbReference>
<reference evidence="1" key="1">
    <citation type="submission" date="2014-11" db="EMBL/GenBank/DDBJ databases">
        <authorList>
            <person name="Amaro Gonzalez C."/>
        </authorList>
    </citation>
    <scope>NUCLEOTIDE SEQUENCE</scope>
</reference>
<name>A0A0E9S6L0_ANGAN</name>
<protein>
    <submittedName>
        <fullName evidence="1">Uncharacterized protein</fullName>
    </submittedName>
</protein>